<feature type="domain" description="DUF4110" evidence="2">
    <location>
        <begin position="593"/>
        <end position="680"/>
    </location>
</feature>
<feature type="region of interest" description="Disordered" evidence="1">
    <location>
        <begin position="433"/>
        <end position="464"/>
    </location>
</feature>
<dbReference type="InterPro" id="IPR052588">
    <property type="entry name" value="Kelch_domain_protein"/>
</dbReference>
<dbReference type="InterPro" id="IPR025183">
    <property type="entry name" value="DUF4110"/>
</dbReference>
<feature type="region of interest" description="Disordered" evidence="1">
    <location>
        <begin position="315"/>
        <end position="345"/>
    </location>
</feature>
<feature type="compositionally biased region" description="Acidic residues" evidence="1">
    <location>
        <begin position="527"/>
        <end position="554"/>
    </location>
</feature>
<dbReference type="GeneID" id="54579019"/>
<dbReference type="Proteomes" id="UP000800094">
    <property type="component" value="Unassembled WGS sequence"/>
</dbReference>
<feature type="region of interest" description="Disordered" evidence="1">
    <location>
        <begin position="274"/>
        <end position="296"/>
    </location>
</feature>
<feature type="compositionally biased region" description="Polar residues" evidence="1">
    <location>
        <begin position="557"/>
        <end position="577"/>
    </location>
</feature>
<dbReference type="PANTHER" id="PTHR46063:SF1">
    <property type="entry name" value="KELCH DOMAIN-CONTAINING PROTEIN 4"/>
    <property type="match status" value="1"/>
</dbReference>
<dbReference type="AlphaFoldDB" id="A0A6A6IRH6"/>
<feature type="region of interest" description="Disordered" evidence="1">
    <location>
        <begin position="1"/>
        <end position="42"/>
    </location>
</feature>
<feature type="region of interest" description="Disordered" evidence="1">
    <location>
        <begin position="527"/>
        <end position="599"/>
    </location>
</feature>
<reference evidence="3" key="1">
    <citation type="journal article" date="2020" name="Stud. Mycol.">
        <title>101 Dothideomycetes genomes: a test case for predicting lifestyles and emergence of pathogens.</title>
        <authorList>
            <person name="Haridas S."/>
            <person name="Albert R."/>
            <person name="Binder M."/>
            <person name="Bloem J."/>
            <person name="Labutti K."/>
            <person name="Salamov A."/>
            <person name="Andreopoulos B."/>
            <person name="Baker S."/>
            <person name="Barry K."/>
            <person name="Bills G."/>
            <person name="Bluhm B."/>
            <person name="Cannon C."/>
            <person name="Castanera R."/>
            <person name="Culley D."/>
            <person name="Daum C."/>
            <person name="Ezra D."/>
            <person name="Gonzalez J."/>
            <person name="Henrissat B."/>
            <person name="Kuo A."/>
            <person name="Liang C."/>
            <person name="Lipzen A."/>
            <person name="Lutzoni F."/>
            <person name="Magnuson J."/>
            <person name="Mondo S."/>
            <person name="Nolan M."/>
            <person name="Ohm R."/>
            <person name="Pangilinan J."/>
            <person name="Park H.-J."/>
            <person name="Ramirez L."/>
            <person name="Alfaro M."/>
            <person name="Sun H."/>
            <person name="Tritt A."/>
            <person name="Yoshinaga Y."/>
            <person name="Zwiers L.-H."/>
            <person name="Turgeon B."/>
            <person name="Goodwin S."/>
            <person name="Spatafora J."/>
            <person name="Crous P."/>
            <person name="Grigoriev I."/>
        </authorList>
    </citation>
    <scope>NUCLEOTIDE SEQUENCE</scope>
    <source>
        <strain evidence="3">CBS 122368</strain>
    </source>
</reference>
<feature type="region of interest" description="Disordered" evidence="1">
    <location>
        <begin position="400"/>
        <end position="421"/>
    </location>
</feature>
<protein>
    <submittedName>
        <fullName evidence="3">Galactose oxidase</fullName>
    </submittedName>
</protein>
<evidence type="ECO:0000313" key="4">
    <source>
        <dbReference type="Proteomes" id="UP000800094"/>
    </source>
</evidence>
<dbReference type="RefSeq" id="XP_033687406.1">
    <property type="nucleotide sequence ID" value="XM_033825689.1"/>
</dbReference>
<evidence type="ECO:0000259" key="2">
    <source>
        <dbReference type="Pfam" id="PF13422"/>
    </source>
</evidence>
<dbReference type="Pfam" id="PF24681">
    <property type="entry name" value="Kelch_KLHDC2_KLHL20_DRC7"/>
    <property type="match status" value="1"/>
</dbReference>
<dbReference type="SUPFAM" id="SSF117281">
    <property type="entry name" value="Kelch motif"/>
    <property type="match status" value="1"/>
</dbReference>
<dbReference type="Gene3D" id="2.120.10.80">
    <property type="entry name" value="Kelch-type beta propeller"/>
    <property type="match status" value="2"/>
</dbReference>
<evidence type="ECO:0000313" key="3">
    <source>
        <dbReference type="EMBL" id="KAF2252402.1"/>
    </source>
</evidence>
<keyword evidence="4" id="KW-1185">Reference proteome</keyword>
<dbReference type="PANTHER" id="PTHR46063">
    <property type="entry name" value="KELCH DOMAIN-CONTAINING PROTEIN"/>
    <property type="match status" value="1"/>
</dbReference>
<dbReference type="OrthoDB" id="4447at2759"/>
<name>A0A6A6IRH6_9PLEO</name>
<proteinExistence type="predicted"/>
<sequence length="690" mass="76750">MAKDKKKSGDKKAAKAAKAAKQEKKAGKKDKKQASKNKDIDSDTESVDLDAVLAQYAKEQEQYHAITEVACDPPSARTSGTIIANPANENELFIFGGEYFNGATAHFFNDLFVYNVKKDTWNKVTSPNSPLPRSGHAWCRAANTKDIYLFGGEFSSPKQGTFYHYNDFWRLDPTSREWTRVEQKGKAAGPPARSGHRMVGFKQYIILFGGFQDTSATTKYLNDLWIYDCVNFAWHTPKLQSARAVPDARSSFTLLPHDQGAVLYGGYSRVKTAVGGKQQQQAKGKKGGGGGGGGASRMVLKPKVHEDTWFLRITPPAADQPSGSLPTVSWERRKRPANPPNPPRAGATMAFHKGRGIMFGGVHDVEESEEGIDSEFFNQLFVWNIERNRYMPLTLRRPKANANKRAAQQANISRRQRGKADEEELLANLKALEMKAGGNVSPDSDEGEKNESEKEEEDDEARPEKPRIFEFPHPRFNAALAVQADTLYIYGGTFEKGDREFTFDELWSVNLNHLDGVTELFKRDLEDWQGSEDEADSEDDDASEEEEDSGDEEQSSLVSPVSTAPTSITASPIMTSKESPDEDPGTTEEISALTDTLPHPRPFESLRAFYARTSEAWQNIVVDELSRSARGVEKTPKEIKKAAFERAEEKWWDCREEIRALEDEQEAAGIGEVVSLVDKEGASAGAGRRR</sequence>
<feature type="compositionally biased region" description="Basic and acidic residues" evidence="1">
    <location>
        <begin position="32"/>
        <end position="41"/>
    </location>
</feature>
<organism evidence="3 4">
    <name type="scientific">Trematosphaeria pertusa</name>
    <dbReference type="NCBI Taxonomy" id="390896"/>
    <lineage>
        <taxon>Eukaryota</taxon>
        <taxon>Fungi</taxon>
        <taxon>Dikarya</taxon>
        <taxon>Ascomycota</taxon>
        <taxon>Pezizomycotina</taxon>
        <taxon>Dothideomycetes</taxon>
        <taxon>Pleosporomycetidae</taxon>
        <taxon>Pleosporales</taxon>
        <taxon>Massarineae</taxon>
        <taxon>Trematosphaeriaceae</taxon>
        <taxon>Trematosphaeria</taxon>
    </lineage>
</organism>
<feature type="compositionally biased region" description="Low complexity" evidence="1">
    <location>
        <begin position="400"/>
        <end position="411"/>
    </location>
</feature>
<dbReference type="InterPro" id="IPR015915">
    <property type="entry name" value="Kelch-typ_b-propeller"/>
</dbReference>
<accession>A0A6A6IRH6</accession>
<gene>
    <name evidence="3" type="ORF">BU26DRAFT_480029</name>
</gene>
<dbReference type="Pfam" id="PF13422">
    <property type="entry name" value="DUF4110"/>
    <property type="match status" value="1"/>
</dbReference>
<evidence type="ECO:0000256" key="1">
    <source>
        <dbReference type="SAM" id="MobiDB-lite"/>
    </source>
</evidence>
<dbReference type="EMBL" id="ML987192">
    <property type="protein sequence ID" value="KAF2252402.1"/>
    <property type="molecule type" value="Genomic_DNA"/>
</dbReference>